<comment type="caution">
    <text evidence="2">The sequence shown here is derived from an EMBL/GenBank/DDBJ whole genome shotgun (WGS) entry which is preliminary data.</text>
</comment>
<evidence type="ECO:0000313" key="2">
    <source>
        <dbReference type="EMBL" id="GAA1742942.1"/>
    </source>
</evidence>
<dbReference type="SUPFAM" id="SSF52777">
    <property type="entry name" value="CoA-dependent acyltransferases"/>
    <property type="match status" value="2"/>
</dbReference>
<sequence>MSQEWRLAVTFAGEGAGEEPLAWGQQEIWSAMCRQKTWLPIGGTLPAPAGATLEGYAGELRFTVERHQTMRTLLRLAERERARQVVHDRGEIGLTVVDLEPGDDAAAEAERVRHRFWTTPYDVEREWPVRFAVVRREGVPTHVVAVYNHLVMDAFGGAAMMADLAGRDPVTGAAAAPPPAMQPLEQARWQASPAGRRQHELAARHWDRQLRTVPPRRFPALDDSYEEAPDEQVPRYWEGEYLSAALPLALRTLAARLAVDTSPILLTALFTTWARLSGDPVGVAQVIVSNRFRPGLADVVAPINQTGLCVTDLAGLTFASAVGVVRRAMMGAYKHAYYDPLRLDELIASFGEELDIACFFNDRRVAGRDEPGEPAAAEALREPGRFAWGRKLHEPFETLFVHIDDAPGGALLITVCADTRYVPPRSIRAVAQGIEKVLVEAAIDPEAPVESPAARPATVGAG</sequence>
<evidence type="ECO:0000313" key="3">
    <source>
        <dbReference type="Proteomes" id="UP001500655"/>
    </source>
</evidence>
<protein>
    <recommendedName>
        <fullName evidence="1">Condensation domain-containing protein</fullName>
    </recommendedName>
</protein>
<dbReference type="Pfam" id="PF00668">
    <property type="entry name" value="Condensation"/>
    <property type="match status" value="1"/>
</dbReference>
<gene>
    <name evidence="2" type="ORF">GCM10009681_12240</name>
</gene>
<name>A0ABN2JXY4_9ACTN</name>
<feature type="domain" description="Condensation" evidence="1">
    <location>
        <begin position="63"/>
        <end position="340"/>
    </location>
</feature>
<dbReference type="InterPro" id="IPR023213">
    <property type="entry name" value="CAT-like_dom_sf"/>
</dbReference>
<reference evidence="3" key="1">
    <citation type="journal article" date="2019" name="Int. J. Syst. Evol. Microbiol.">
        <title>The Global Catalogue of Microorganisms (GCM) 10K type strain sequencing project: providing services to taxonomists for standard genome sequencing and annotation.</title>
        <authorList>
            <consortium name="The Broad Institute Genomics Platform"/>
            <consortium name="The Broad Institute Genome Sequencing Center for Infectious Disease"/>
            <person name="Wu L."/>
            <person name="Ma J."/>
        </authorList>
    </citation>
    <scope>NUCLEOTIDE SEQUENCE [LARGE SCALE GENOMIC DNA]</scope>
    <source>
        <strain evidence="3">JCM 13249</strain>
    </source>
</reference>
<keyword evidence="3" id="KW-1185">Reference proteome</keyword>
<dbReference type="Proteomes" id="UP001500655">
    <property type="component" value="Unassembled WGS sequence"/>
</dbReference>
<dbReference type="RefSeq" id="WP_344077759.1">
    <property type="nucleotide sequence ID" value="NZ_BAAALS010000004.1"/>
</dbReference>
<dbReference type="PANTHER" id="PTHR45527:SF1">
    <property type="entry name" value="FATTY ACID SYNTHASE"/>
    <property type="match status" value="1"/>
</dbReference>
<accession>A0ABN2JXY4</accession>
<dbReference type="EMBL" id="BAAALS010000004">
    <property type="protein sequence ID" value="GAA1742942.1"/>
    <property type="molecule type" value="Genomic_DNA"/>
</dbReference>
<dbReference type="InterPro" id="IPR001242">
    <property type="entry name" value="Condensation_dom"/>
</dbReference>
<dbReference type="Gene3D" id="3.30.559.10">
    <property type="entry name" value="Chloramphenicol acetyltransferase-like domain"/>
    <property type="match status" value="1"/>
</dbReference>
<dbReference type="PANTHER" id="PTHR45527">
    <property type="entry name" value="NONRIBOSOMAL PEPTIDE SYNTHETASE"/>
    <property type="match status" value="1"/>
</dbReference>
<proteinExistence type="predicted"/>
<dbReference type="Gene3D" id="3.30.559.30">
    <property type="entry name" value="Nonribosomal peptide synthetase, condensation domain"/>
    <property type="match status" value="1"/>
</dbReference>
<evidence type="ECO:0000259" key="1">
    <source>
        <dbReference type="Pfam" id="PF00668"/>
    </source>
</evidence>
<organism evidence="2 3">
    <name type="scientific">Luedemannella helvata</name>
    <dbReference type="NCBI Taxonomy" id="349315"/>
    <lineage>
        <taxon>Bacteria</taxon>
        <taxon>Bacillati</taxon>
        <taxon>Actinomycetota</taxon>
        <taxon>Actinomycetes</taxon>
        <taxon>Micromonosporales</taxon>
        <taxon>Micromonosporaceae</taxon>
        <taxon>Luedemannella</taxon>
    </lineage>
</organism>